<accession>A0A0A9C1T0</accession>
<organism evidence="1">
    <name type="scientific">Arundo donax</name>
    <name type="common">Giant reed</name>
    <name type="synonym">Donax arundinaceus</name>
    <dbReference type="NCBI Taxonomy" id="35708"/>
    <lineage>
        <taxon>Eukaryota</taxon>
        <taxon>Viridiplantae</taxon>
        <taxon>Streptophyta</taxon>
        <taxon>Embryophyta</taxon>
        <taxon>Tracheophyta</taxon>
        <taxon>Spermatophyta</taxon>
        <taxon>Magnoliopsida</taxon>
        <taxon>Liliopsida</taxon>
        <taxon>Poales</taxon>
        <taxon>Poaceae</taxon>
        <taxon>PACMAD clade</taxon>
        <taxon>Arundinoideae</taxon>
        <taxon>Arundineae</taxon>
        <taxon>Arundo</taxon>
    </lineage>
</organism>
<name>A0A0A9C1T0_ARUDO</name>
<sequence length="19" mass="2199">MAERRREGGPDRGAPRDWS</sequence>
<reference evidence="1" key="1">
    <citation type="submission" date="2014-09" db="EMBL/GenBank/DDBJ databases">
        <authorList>
            <person name="Magalhaes I.L.F."/>
            <person name="Oliveira U."/>
            <person name="Santos F.R."/>
            <person name="Vidigal T.H.D.A."/>
            <person name="Brescovit A.D."/>
            <person name="Santos A.J."/>
        </authorList>
    </citation>
    <scope>NUCLEOTIDE SEQUENCE</scope>
    <source>
        <tissue evidence="1">Shoot tissue taken approximately 20 cm above the soil surface</tissue>
    </source>
</reference>
<dbReference type="AlphaFoldDB" id="A0A0A9C1T0"/>
<dbReference type="EMBL" id="GBRH01228379">
    <property type="protein sequence ID" value="JAD69516.1"/>
    <property type="molecule type" value="Transcribed_RNA"/>
</dbReference>
<proteinExistence type="predicted"/>
<protein>
    <submittedName>
        <fullName evidence="1">Uncharacterized protein</fullName>
    </submittedName>
</protein>
<reference evidence="1" key="2">
    <citation type="journal article" date="2015" name="Data Brief">
        <title>Shoot transcriptome of the giant reed, Arundo donax.</title>
        <authorList>
            <person name="Barrero R.A."/>
            <person name="Guerrero F.D."/>
            <person name="Moolhuijzen P."/>
            <person name="Goolsby J.A."/>
            <person name="Tidwell J."/>
            <person name="Bellgard S.E."/>
            <person name="Bellgard M.I."/>
        </authorList>
    </citation>
    <scope>NUCLEOTIDE SEQUENCE</scope>
    <source>
        <tissue evidence="1">Shoot tissue taken approximately 20 cm above the soil surface</tissue>
    </source>
</reference>
<evidence type="ECO:0000313" key="1">
    <source>
        <dbReference type="EMBL" id="JAD69516.1"/>
    </source>
</evidence>